<sequence>RQINFVGRSWRSGEGTARFSCARRRWRRRRIREKEAEAEQAMRRCAQLQEQVAHVKVESIAWQAKALEAQHNTNILRAELERATATTPERTGESAGDGGGLAMVEDAQSSKIPSCTGSHGSCRVCLWRNTTVAVLPCDHLRLCADCAAAGVAPACPSCGQLSSSIFHVVFC</sequence>
<keyword evidence="3" id="KW-0862">Zinc</keyword>
<dbReference type="SMART" id="SM00184">
    <property type="entry name" value="RING"/>
    <property type="match status" value="1"/>
</dbReference>
<evidence type="ECO:0000256" key="6">
    <source>
        <dbReference type="SAM" id="MobiDB-lite"/>
    </source>
</evidence>
<dbReference type="GO" id="GO:0008270">
    <property type="term" value="F:zinc ion binding"/>
    <property type="evidence" value="ECO:0007669"/>
    <property type="project" value="UniProtKB-KW"/>
</dbReference>
<dbReference type="InterPro" id="IPR001841">
    <property type="entry name" value="Znf_RING"/>
</dbReference>
<feature type="region of interest" description="Disordered" evidence="6">
    <location>
        <begin position="81"/>
        <end position="101"/>
    </location>
</feature>
<dbReference type="PANTHER" id="PTHR42647">
    <property type="entry name" value="SBP (S-RIBONUCLEASE BINDING PROTEIN) FAMILY PROTEIN"/>
    <property type="match status" value="1"/>
</dbReference>
<dbReference type="SUPFAM" id="SSF57850">
    <property type="entry name" value="RING/U-box"/>
    <property type="match status" value="1"/>
</dbReference>
<evidence type="ECO:0000259" key="7">
    <source>
        <dbReference type="PROSITE" id="PS50089"/>
    </source>
</evidence>
<evidence type="ECO:0000256" key="2">
    <source>
        <dbReference type="ARBA" id="ARBA00022771"/>
    </source>
</evidence>
<name>A0A9E7KQJ9_9LILI</name>
<dbReference type="Gene3D" id="3.30.40.10">
    <property type="entry name" value="Zinc/RING finger domain, C3HC4 (zinc finger)"/>
    <property type="match status" value="1"/>
</dbReference>
<keyword evidence="1" id="KW-0479">Metal-binding</keyword>
<dbReference type="InterPro" id="IPR013083">
    <property type="entry name" value="Znf_RING/FYVE/PHD"/>
</dbReference>
<evidence type="ECO:0000256" key="1">
    <source>
        <dbReference type="ARBA" id="ARBA00022723"/>
    </source>
</evidence>
<dbReference type="PROSITE" id="PS50089">
    <property type="entry name" value="ZF_RING_2"/>
    <property type="match status" value="1"/>
</dbReference>
<dbReference type="AlphaFoldDB" id="A0A9E7KQJ9"/>
<reference evidence="8" key="1">
    <citation type="submission" date="2022-05" db="EMBL/GenBank/DDBJ databases">
        <title>The Musa troglodytarum L. genome provides insights into the mechanism of non-climacteric behaviour and enrichment of carotenoids.</title>
        <authorList>
            <person name="Wang J."/>
        </authorList>
    </citation>
    <scope>NUCLEOTIDE SEQUENCE</scope>
    <source>
        <tissue evidence="8">Leaf</tissue>
    </source>
</reference>
<dbReference type="OrthoDB" id="793157at2759"/>
<feature type="coiled-coil region" evidence="5">
    <location>
        <begin position="31"/>
        <end position="58"/>
    </location>
</feature>
<dbReference type="PIRSF" id="PIRSF036836">
    <property type="entry name" value="RNase_bind_SBP1"/>
    <property type="match status" value="1"/>
</dbReference>
<feature type="domain" description="RING-type" evidence="7">
    <location>
        <begin position="122"/>
        <end position="158"/>
    </location>
</feature>
<feature type="non-terminal residue" evidence="8">
    <location>
        <position position="1"/>
    </location>
</feature>
<keyword evidence="2 4" id="KW-0863">Zinc-finger</keyword>
<keyword evidence="5" id="KW-0175">Coiled coil</keyword>
<proteinExistence type="predicted"/>
<dbReference type="GO" id="GO:0004842">
    <property type="term" value="F:ubiquitin-protein transferase activity"/>
    <property type="evidence" value="ECO:0007669"/>
    <property type="project" value="TreeGrafter"/>
</dbReference>
<evidence type="ECO:0000313" key="9">
    <source>
        <dbReference type="Proteomes" id="UP001055439"/>
    </source>
</evidence>
<evidence type="ECO:0000256" key="3">
    <source>
        <dbReference type="ARBA" id="ARBA00022833"/>
    </source>
</evidence>
<evidence type="ECO:0000313" key="8">
    <source>
        <dbReference type="EMBL" id="URE30113.1"/>
    </source>
</evidence>
<dbReference type="Proteomes" id="UP001055439">
    <property type="component" value="Chromosome 8"/>
</dbReference>
<evidence type="ECO:0000256" key="5">
    <source>
        <dbReference type="SAM" id="Coils"/>
    </source>
</evidence>
<gene>
    <name evidence="8" type="ORF">MUK42_17049</name>
</gene>
<evidence type="ECO:0000256" key="4">
    <source>
        <dbReference type="PROSITE-ProRule" id="PRU00175"/>
    </source>
</evidence>
<organism evidence="8 9">
    <name type="scientific">Musa troglodytarum</name>
    <name type="common">fe'i banana</name>
    <dbReference type="NCBI Taxonomy" id="320322"/>
    <lineage>
        <taxon>Eukaryota</taxon>
        <taxon>Viridiplantae</taxon>
        <taxon>Streptophyta</taxon>
        <taxon>Embryophyta</taxon>
        <taxon>Tracheophyta</taxon>
        <taxon>Spermatophyta</taxon>
        <taxon>Magnoliopsida</taxon>
        <taxon>Liliopsida</taxon>
        <taxon>Zingiberales</taxon>
        <taxon>Musaceae</taxon>
        <taxon>Musa</taxon>
    </lineage>
</organism>
<dbReference type="EMBL" id="CP097510">
    <property type="protein sequence ID" value="URE30113.1"/>
    <property type="molecule type" value="Genomic_DNA"/>
</dbReference>
<keyword evidence="9" id="KW-1185">Reference proteome</keyword>
<dbReference type="Pfam" id="PF13920">
    <property type="entry name" value="zf-C3HC4_3"/>
    <property type="match status" value="1"/>
</dbReference>
<dbReference type="PANTHER" id="PTHR42647:SF5">
    <property type="entry name" value="SBP (S-RIBONUCLEASE BINDING PROTEIN) FAMILY PROTEIN"/>
    <property type="match status" value="1"/>
</dbReference>
<protein>
    <recommendedName>
        <fullName evidence="7">RING-type domain-containing protein</fullName>
    </recommendedName>
</protein>
<accession>A0A9E7KQJ9</accession>